<evidence type="ECO:0000256" key="2">
    <source>
        <dbReference type="SAM" id="SignalP"/>
    </source>
</evidence>
<dbReference type="Proteomes" id="UP000183832">
    <property type="component" value="Unassembled WGS sequence"/>
</dbReference>
<gene>
    <name evidence="3" type="ORF">CLUMA_CG004297</name>
</gene>
<accession>A0A1J1HRI9</accession>
<feature type="compositionally biased region" description="Acidic residues" evidence="1">
    <location>
        <begin position="48"/>
        <end position="57"/>
    </location>
</feature>
<evidence type="ECO:0000313" key="3">
    <source>
        <dbReference type="EMBL" id="CRK90595.1"/>
    </source>
</evidence>
<evidence type="ECO:0000313" key="4">
    <source>
        <dbReference type="Proteomes" id="UP000183832"/>
    </source>
</evidence>
<sequence length="219" mass="25738">MKIIFQISIFAFLFAICNASHNIKCEPVTEPGDSSSDQETPDDRSEETPDESSEDTPDESRCPDKCYERDSKIKEKIEEIIRCIRELWRLWKEYLGASIYERFRDWWSNLKLPLGDDVFVPDDDELDPQDEKLERILEIIEKIKKCIQEIWKYIEDSGWLDGNCHPCPPFAPEPFEGDDSHDIWFIFLQIAAGPLRWFIPILPFPLPPILPFPWPRIGH</sequence>
<evidence type="ECO:0000256" key="1">
    <source>
        <dbReference type="SAM" id="MobiDB-lite"/>
    </source>
</evidence>
<feature type="signal peptide" evidence="2">
    <location>
        <begin position="1"/>
        <end position="19"/>
    </location>
</feature>
<protein>
    <submittedName>
        <fullName evidence="3">CLUMA_CG004297, isoform A</fullName>
    </submittedName>
</protein>
<reference evidence="3 4" key="1">
    <citation type="submission" date="2015-04" db="EMBL/GenBank/DDBJ databases">
        <authorList>
            <person name="Syromyatnikov M.Y."/>
            <person name="Popov V.N."/>
        </authorList>
    </citation>
    <scope>NUCLEOTIDE SEQUENCE [LARGE SCALE GENOMIC DNA]</scope>
</reference>
<dbReference type="EMBL" id="CVRI01000020">
    <property type="protein sequence ID" value="CRK90595.1"/>
    <property type="molecule type" value="Genomic_DNA"/>
</dbReference>
<name>A0A1J1HRI9_9DIPT</name>
<keyword evidence="4" id="KW-1185">Reference proteome</keyword>
<organism evidence="3 4">
    <name type="scientific">Clunio marinus</name>
    <dbReference type="NCBI Taxonomy" id="568069"/>
    <lineage>
        <taxon>Eukaryota</taxon>
        <taxon>Metazoa</taxon>
        <taxon>Ecdysozoa</taxon>
        <taxon>Arthropoda</taxon>
        <taxon>Hexapoda</taxon>
        <taxon>Insecta</taxon>
        <taxon>Pterygota</taxon>
        <taxon>Neoptera</taxon>
        <taxon>Endopterygota</taxon>
        <taxon>Diptera</taxon>
        <taxon>Nematocera</taxon>
        <taxon>Chironomoidea</taxon>
        <taxon>Chironomidae</taxon>
        <taxon>Clunio</taxon>
    </lineage>
</organism>
<proteinExistence type="predicted"/>
<keyword evidence="2" id="KW-0732">Signal</keyword>
<feature type="region of interest" description="Disordered" evidence="1">
    <location>
        <begin position="27"/>
        <end position="64"/>
    </location>
</feature>
<feature type="chain" id="PRO_5012543179" evidence="2">
    <location>
        <begin position="20"/>
        <end position="219"/>
    </location>
</feature>
<dbReference type="AlphaFoldDB" id="A0A1J1HRI9"/>